<proteinExistence type="inferred from homology"/>
<comment type="similarity">
    <text evidence="1">Belongs to the glycosyl hydrolase 39 family.</text>
</comment>
<evidence type="ECO:0000259" key="4">
    <source>
        <dbReference type="Pfam" id="PF01229"/>
    </source>
</evidence>
<dbReference type="PANTHER" id="PTHR12631">
    <property type="entry name" value="ALPHA-L-IDURONIDASE"/>
    <property type="match status" value="1"/>
</dbReference>
<reference evidence="5" key="1">
    <citation type="submission" date="2023-04" db="EMBL/GenBank/DDBJ databases">
        <title>Genome dynamics across the evolutionary transition to endosymbiosis.</title>
        <authorList>
            <person name="Siozios S."/>
            <person name="Nadal-Jimenez P."/>
            <person name="Azagi T."/>
            <person name="Sprong H."/>
            <person name="Frost C.L."/>
            <person name="Parratt S.R."/>
            <person name="Taylor G."/>
            <person name="Brettell L."/>
            <person name="Lew K.C."/>
            <person name="Croft L."/>
            <person name="King K.C."/>
            <person name="Brockhurst M.A."/>
            <person name="Hypsa V."/>
            <person name="Novakova E."/>
            <person name="Darby A.C."/>
            <person name="Hurst G.D.D."/>
        </authorList>
    </citation>
    <scope>NUCLEOTIDE SEQUENCE</scope>
    <source>
        <strain evidence="5">AIh</strain>
    </source>
</reference>
<evidence type="ECO:0000313" key="5">
    <source>
        <dbReference type="EMBL" id="WGL94442.1"/>
    </source>
</evidence>
<evidence type="ECO:0000256" key="1">
    <source>
        <dbReference type="ARBA" id="ARBA00008875"/>
    </source>
</evidence>
<evidence type="ECO:0000256" key="3">
    <source>
        <dbReference type="ARBA" id="ARBA00023295"/>
    </source>
</evidence>
<name>A0AA95K703_9GAMM</name>
<accession>A0AA95K703</accession>
<dbReference type="Pfam" id="PF01229">
    <property type="entry name" value="Glyco_hydro_39"/>
    <property type="match status" value="1"/>
</dbReference>
<dbReference type="AlphaFoldDB" id="A0AA95K703"/>
<dbReference type="PANTHER" id="PTHR12631:SF10">
    <property type="entry name" value="BETA-XYLOSIDASE-LIKE PROTEIN-RELATED"/>
    <property type="match status" value="1"/>
</dbReference>
<organism evidence="5 6">
    <name type="scientific">Arsenophonus nasoniae</name>
    <name type="common">son-killer infecting Nasonia vitripennis</name>
    <dbReference type="NCBI Taxonomy" id="638"/>
    <lineage>
        <taxon>Bacteria</taxon>
        <taxon>Pseudomonadati</taxon>
        <taxon>Pseudomonadota</taxon>
        <taxon>Gammaproteobacteria</taxon>
        <taxon>Enterobacterales</taxon>
        <taxon>Morganellaceae</taxon>
        <taxon>Arsenophonus</taxon>
    </lineage>
</organism>
<evidence type="ECO:0000313" key="6">
    <source>
        <dbReference type="Proteomes" id="UP001177597"/>
    </source>
</evidence>
<dbReference type="SUPFAM" id="SSF51445">
    <property type="entry name" value="(Trans)glycosidases"/>
    <property type="match status" value="1"/>
</dbReference>
<dbReference type="InterPro" id="IPR051923">
    <property type="entry name" value="Glycosyl_Hydrolase_39"/>
</dbReference>
<keyword evidence="3" id="KW-0326">Glycosidase</keyword>
<dbReference type="GO" id="GO:0004553">
    <property type="term" value="F:hydrolase activity, hydrolyzing O-glycosyl compounds"/>
    <property type="evidence" value="ECO:0007669"/>
    <property type="project" value="TreeGrafter"/>
</dbReference>
<keyword evidence="2" id="KW-0378">Hydrolase</keyword>
<feature type="domain" description="Glycosyl hydrolases family 39 N-terminal catalytic" evidence="4">
    <location>
        <begin position="165"/>
        <end position="329"/>
    </location>
</feature>
<protein>
    <recommendedName>
        <fullName evidence="4">Glycosyl hydrolases family 39 N-terminal catalytic domain-containing protein</fullName>
    </recommendedName>
</protein>
<dbReference type="EMBL" id="CP123498">
    <property type="protein sequence ID" value="WGL94442.1"/>
    <property type="molecule type" value="Genomic_DNA"/>
</dbReference>
<dbReference type="RefSeq" id="WP_280628737.1">
    <property type="nucleotide sequence ID" value="NZ_CP123498.1"/>
</dbReference>
<dbReference type="Proteomes" id="UP001177597">
    <property type="component" value="Chromosome"/>
</dbReference>
<dbReference type="InterPro" id="IPR017853">
    <property type="entry name" value="GH"/>
</dbReference>
<gene>
    <name evidence="5" type="ORF">QE207_12025</name>
</gene>
<dbReference type="InterPro" id="IPR049166">
    <property type="entry name" value="GH39_cat"/>
</dbReference>
<sequence length="587" mass="66777">MPVNIIYSAIPTTKNSHGVEKRAIGKSIFLNQANGTPISLAPGLPNLEQQFAEMGIVDLRTHGWYGVCDIDSYFDTTATNYLDQITNNAPSDVKEQINHYADDFFNRRTICLNAPQYFSAKEEPQFNWQPTDAYLKNSLSNKYYQGKQKPNILFRIGRMLNGGKHKPTNIEKYCQLVKKLVERYSINYHLIGLAYPISEYEIWNEPDLGFFWTTPEDNQLAVVEFYDFYRAVANTIRATAPWVKIGSCGTTFVFKNENFVDNFIAYIKNKHVPFDFYSYHYYAIHTANPKNIYEIQDYVRSRLDKHGFQQVKCYITEWALTAYASKINNTKNQSHVAAAYLLSFLIHAEQAGVDKAYLYRADGAEFGLFNSNSYATYAAQAFWLYNQFASHRDSSIIKLTDTSKTGITTTGAINANNQINILIANYTADPTIVGESGQTKLPTGVKLQSQYYIDTAIPANLLDSERWYGSNIVPPRNRNKVLYNGKPVPNGPNWPNKNDQLKYDDANYQQSSTGYIVTVTDIPANFNHYKIILHKVFNGGQRQSLNGETFIYEPDGIIPQSRQIVIKDNDPDTAGNNTLVLITIELY</sequence>
<dbReference type="Gene3D" id="3.20.20.80">
    <property type="entry name" value="Glycosidases"/>
    <property type="match status" value="1"/>
</dbReference>
<evidence type="ECO:0000256" key="2">
    <source>
        <dbReference type="ARBA" id="ARBA00022801"/>
    </source>
</evidence>